<dbReference type="InterPro" id="IPR013815">
    <property type="entry name" value="ATP_grasp_subdomain_1"/>
</dbReference>
<name>A0ABU1T406_9ACTO</name>
<evidence type="ECO:0000256" key="5">
    <source>
        <dbReference type="ARBA" id="ARBA00022723"/>
    </source>
</evidence>
<dbReference type="GO" id="GO:0008716">
    <property type="term" value="F:D-alanine-D-alanine ligase activity"/>
    <property type="evidence" value="ECO:0007669"/>
    <property type="project" value="UniProtKB-EC"/>
</dbReference>
<dbReference type="InterPro" id="IPR011095">
    <property type="entry name" value="Dala_Dala_lig_C"/>
</dbReference>
<keyword evidence="13" id="KW-0963">Cytoplasm</keyword>
<dbReference type="Gene3D" id="3.30.1490.20">
    <property type="entry name" value="ATP-grasp fold, A domain"/>
    <property type="match status" value="1"/>
</dbReference>
<comment type="subcellular location">
    <subcellularLocation>
        <location evidence="13">Cytoplasm</location>
    </subcellularLocation>
</comment>
<comment type="catalytic activity">
    <reaction evidence="13">
        <text>2 D-alanine + ATP = D-alanyl-D-alanine + ADP + phosphate + H(+)</text>
        <dbReference type="Rhea" id="RHEA:11224"/>
        <dbReference type="ChEBI" id="CHEBI:15378"/>
        <dbReference type="ChEBI" id="CHEBI:30616"/>
        <dbReference type="ChEBI" id="CHEBI:43474"/>
        <dbReference type="ChEBI" id="CHEBI:57416"/>
        <dbReference type="ChEBI" id="CHEBI:57822"/>
        <dbReference type="ChEBI" id="CHEBI:456216"/>
        <dbReference type="EC" id="6.3.2.4"/>
    </reaction>
</comment>
<dbReference type="Gene3D" id="3.30.470.20">
    <property type="entry name" value="ATP-grasp fold, B domain"/>
    <property type="match status" value="1"/>
</dbReference>
<dbReference type="InterPro" id="IPR005905">
    <property type="entry name" value="D_ala_D_ala"/>
</dbReference>
<evidence type="ECO:0000256" key="7">
    <source>
        <dbReference type="ARBA" id="ARBA00022840"/>
    </source>
</evidence>
<dbReference type="SUPFAM" id="SSF56059">
    <property type="entry name" value="Glutathione synthetase ATP-binding domain-like"/>
    <property type="match status" value="1"/>
</dbReference>
<evidence type="ECO:0000313" key="16">
    <source>
        <dbReference type="EMBL" id="MDR6940119.1"/>
    </source>
</evidence>
<dbReference type="Proteomes" id="UP001266099">
    <property type="component" value="Unassembled WGS sequence"/>
</dbReference>
<evidence type="ECO:0000256" key="10">
    <source>
        <dbReference type="ARBA" id="ARBA00022984"/>
    </source>
</evidence>
<dbReference type="HAMAP" id="MF_00047">
    <property type="entry name" value="Dala_Dala_lig"/>
    <property type="match status" value="1"/>
</dbReference>
<comment type="caution">
    <text evidence="16">The sequence shown here is derived from an EMBL/GenBank/DDBJ whole genome shotgun (WGS) entry which is preliminary data.</text>
</comment>
<dbReference type="Pfam" id="PF01820">
    <property type="entry name" value="Dala_Dala_lig_N"/>
    <property type="match status" value="1"/>
</dbReference>
<reference evidence="16 17" key="1">
    <citation type="submission" date="2023-07" db="EMBL/GenBank/DDBJ databases">
        <title>Sequencing the genomes of 1000 actinobacteria strains.</title>
        <authorList>
            <person name="Klenk H.-P."/>
        </authorList>
    </citation>
    <scope>NUCLEOTIDE SEQUENCE [LARGE SCALE GENOMIC DNA]</scope>
    <source>
        <strain evidence="16 17">DSM 15539</strain>
    </source>
</reference>
<evidence type="ECO:0000313" key="17">
    <source>
        <dbReference type="Proteomes" id="UP001266099"/>
    </source>
</evidence>
<evidence type="ECO:0000256" key="14">
    <source>
        <dbReference type="PROSITE-ProRule" id="PRU00409"/>
    </source>
</evidence>
<feature type="domain" description="ATP-grasp" evidence="15">
    <location>
        <begin position="161"/>
        <end position="373"/>
    </location>
</feature>
<dbReference type="Gene3D" id="3.40.50.20">
    <property type="match status" value="1"/>
</dbReference>
<comment type="cofactor">
    <cofactor evidence="1">
        <name>Mn(2+)</name>
        <dbReference type="ChEBI" id="CHEBI:29035"/>
    </cofactor>
</comment>
<dbReference type="PROSITE" id="PS50975">
    <property type="entry name" value="ATP_GRASP"/>
    <property type="match status" value="1"/>
</dbReference>
<gene>
    <name evidence="13" type="primary">ddl</name>
    <name evidence="16" type="ORF">J2S36_001662</name>
</gene>
<evidence type="ECO:0000256" key="8">
    <source>
        <dbReference type="ARBA" id="ARBA00022842"/>
    </source>
</evidence>
<comment type="function">
    <text evidence="13">Cell wall formation.</text>
</comment>
<evidence type="ECO:0000256" key="3">
    <source>
        <dbReference type="ARBA" id="ARBA00010871"/>
    </source>
</evidence>
<comment type="pathway">
    <text evidence="13">Cell wall biogenesis; peptidoglycan biosynthesis.</text>
</comment>
<evidence type="ECO:0000256" key="4">
    <source>
        <dbReference type="ARBA" id="ARBA00022598"/>
    </source>
</evidence>
<proteinExistence type="inferred from homology"/>
<comment type="cofactor">
    <cofactor evidence="2">
        <name>Mg(2+)</name>
        <dbReference type="ChEBI" id="CHEBI:18420"/>
    </cofactor>
</comment>
<dbReference type="InterPro" id="IPR016185">
    <property type="entry name" value="PreATP-grasp_dom_sf"/>
</dbReference>
<keyword evidence="5" id="KW-0479">Metal-binding</keyword>
<evidence type="ECO:0000256" key="1">
    <source>
        <dbReference type="ARBA" id="ARBA00001936"/>
    </source>
</evidence>
<keyword evidence="6 14" id="KW-0547">Nucleotide-binding</keyword>
<dbReference type="InterPro" id="IPR011761">
    <property type="entry name" value="ATP-grasp"/>
</dbReference>
<keyword evidence="7 14" id="KW-0067">ATP-binding</keyword>
<keyword evidence="4 13" id="KW-0436">Ligase</keyword>
<keyword evidence="12 13" id="KW-0961">Cell wall biogenesis/degradation</keyword>
<evidence type="ECO:0000256" key="13">
    <source>
        <dbReference type="HAMAP-Rule" id="MF_00047"/>
    </source>
</evidence>
<dbReference type="NCBIfam" id="NF002528">
    <property type="entry name" value="PRK01966.1-4"/>
    <property type="match status" value="1"/>
</dbReference>
<evidence type="ECO:0000259" key="15">
    <source>
        <dbReference type="PROSITE" id="PS50975"/>
    </source>
</evidence>
<dbReference type="Pfam" id="PF07478">
    <property type="entry name" value="Dala_Dala_lig_C"/>
    <property type="match status" value="1"/>
</dbReference>
<keyword evidence="8" id="KW-0460">Magnesium</keyword>
<keyword evidence="9 13" id="KW-0133">Cell shape</keyword>
<dbReference type="SUPFAM" id="SSF52440">
    <property type="entry name" value="PreATP-grasp domain"/>
    <property type="match status" value="1"/>
</dbReference>
<evidence type="ECO:0000256" key="9">
    <source>
        <dbReference type="ARBA" id="ARBA00022960"/>
    </source>
</evidence>
<dbReference type="NCBIfam" id="TIGR01205">
    <property type="entry name" value="D_ala_D_alaTIGR"/>
    <property type="match status" value="1"/>
</dbReference>
<protein>
    <recommendedName>
        <fullName evidence="13">D-alanine--D-alanine ligase</fullName>
        <ecNumber evidence="13">6.3.2.4</ecNumber>
    </recommendedName>
    <alternativeName>
        <fullName evidence="13">D-Ala-D-Ala ligase</fullName>
    </alternativeName>
    <alternativeName>
        <fullName evidence="13">D-alanylalanine synthetase</fullName>
    </alternativeName>
</protein>
<evidence type="ECO:0000256" key="2">
    <source>
        <dbReference type="ARBA" id="ARBA00001946"/>
    </source>
</evidence>
<dbReference type="PROSITE" id="PS00843">
    <property type="entry name" value="DALA_DALA_LIGASE_1"/>
    <property type="match status" value="1"/>
</dbReference>
<keyword evidence="11" id="KW-0464">Manganese</keyword>
<evidence type="ECO:0000256" key="11">
    <source>
        <dbReference type="ARBA" id="ARBA00023211"/>
    </source>
</evidence>
<dbReference type="EMBL" id="JAVDUJ010000001">
    <property type="protein sequence ID" value="MDR6940119.1"/>
    <property type="molecule type" value="Genomic_DNA"/>
</dbReference>
<comment type="similarity">
    <text evidence="3 13">Belongs to the D-alanine--D-alanine ligase family.</text>
</comment>
<dbReference type="EC" id="6.3.2.4" evidence="13"/>
<keyword evidence="17" id="KW-1185">Reference proteome</keyword>
<dbReference type="PROSITE" id="PS00844">
    <property type="entry name" value="DALA_DALA_LIGASE_2"/>
    <property type="match status" value="1"/>
</dbReference>
<evidence type="ECO:0000256" key="6">
    <source>
        <dbReference type="ARBA" id="ARBA00022741"/>
    </source>
</evidence>
<dbReference type="InterPro" id="IPR000291">
    <property type="entry name" value="D-Ala_lig_Van_CS"/>
</dbReference>
<dbReference type="InterPro" id="IPR011127">
    <property type="entry name" value="Dala_Dala_lig_N"/>
</dbReference>
<evidence type="ECO:0000256" key="12">
    <source>
        <dbReference type="ARBA" id="ARBA00023316"/>
    </source>
</evidence>
<dbReference type="PIRSF" id="PIRSF039102">
    <property type="entry name" value="Ddl/VanB"/>
    <property type="match status" value="1"/>
</dbReference>
<accession>A0ABU1T406</accession>
<dbReference type="PANTHER" id="PTHR23132">
    <property type="entry name" value="D-ALANINE--D-ALANINE LIGASE"/>
    <property type="match status" value="1"/>
</dbReference>
<keyword evidence="10 13" id="KW-0573">Peptidoglycan synthesis</keyword>
<dbReference type="PANTHER" id="PTHR23132:SF25">
    <property type="entry name" value="D-ALANINE--D-ALANINE LIGASE A"/>
    <property type="match status" value="1"/>
</dbReference>
<organism evidence="16 17">
    <name type="scientific">Arcanobacterium hippocoleae</name>
    <dbReference type="NCBI Taxonomy" id="149017"/>
    <lineage>
        <taxon>Bacteria</taxon>
        <taxon>Bacillati</taxon>
        <taxon>Actinomycetota</taxon>
        <taxon>Actinomycetes</taxon>
        <taxon>Actinomycetales</taxon>
        <taxon>Actinomycetaceae</taxon>
        <taxon>Arcanobacterium</taxon>
    </lineage>
</organism>
<sequence>MNNLDNQEKQKIRIALIYGGRSGEHPISCATAGAVMRALDPEKYEVLSIAIAQDGTWVPGEIDPGKLQLNGASTIVKKGDTRILFGGGDGSQELLLVRSAAGTDDKLEITSLGRIDVAFPLLHGPFGEDGTIQGLLEMANVPYVGCGVFASAAGMDKDFMKIVLQSKGIAVGSYVAVPKKRWINSREQVLEEVQKLTFPVYVKPARAGSSLGITRVESLAEVAAAVEDAQLHDPKVIIESGIDGREIECAVLGGRGNNPARAAIPGEVTFAKQSEEFYDFEHKYLDTESLVMNVPPKNLSAAECERVRELAVRAFQAFECEGLTRIDMFLKADGTLLVNEINTMPGFTPFSMYPVMWEKAGMPYAELIEELISLAIARGTGLH</sequence>
<dbReference type="RefSeq" id="WP_309957353.1">
    <property type="nucleotide sequence ID" value="NZ_JAVDUJ010000001.1"/>
</dbReference>